<comment type="function">
    <text evidence="5">Effector that suppresses plant defense responses during pathogen infection.</text>
</comment>
<evidence type="ECO:0000313" key="7">
    <source>
        <dbReference type="EMBL" id="KAK1938797.1"/>
    </source>
</evidence>
<name>A0AAD9LKC6_9STRA</name>
<comment type="caution">
    <text evidence="7">The sequence shown here is derived from an EMBL/GenBank/DDBJ whole genome shotgun (WGS) entry which is preliminary data.</text>
</comment>
<comment type="domain">
    <text evidence="5">The RxLR-dEER motif acts to carry the protein into the host cell cytoplasm through binding to cell surface phosphatidylinositol-3-phosphate.</text>
</comment>
<evidence type="ECO:0000256" key="6">
    <source>
        <dbReference type="SAM" id="MobiDB-lite"/>
    </source>
</evidence>
<evidence type="ECO:0000313" key="8">
    <source>
        <dbReference type="Proteomes" id="UP001259832"/>
    </source>
</evidence>
<feature type="signal peptide" evidence="5">
    <location>
        <begin position="1"/>
        <end position="22"/>
    </location>
</feature>
<comment type="similarity">
    <text evidence="2 5">Belongs to the RxLR effector family.</text>
</comment>
<keyword evidence="4 5" id="KW-0732">Signal</keyword>
<dbReference type="EMBL" id="JASMQC010000017">
    <property type="protein sequence ID" value="KAK1938797.1"/>
    <property type="molecule type" value="Genomic_DNA"/>
</dbReference>
<feature type="chain" id="PRO_5042253029" description="RxLR effector protein" evidence="5">
    <location>
        <begin position="23"/>
        <end position="181"/>
    </location>
</feature>
<dbReference type="AlphaFoldDB" id="A0AAD9LKC6"/>
<sequence length="181" mass="19634">MRLSYALLVVAAALVSVLDATAATTGNTVANPGMAKAAFAPENNGRRSLRLVKDDDEDESSDVDDEADESDDDDEQEERMWSAVSKLKQAAEDKMALTAVASNFVGKSTDEMGEVLKKLTPTQINTIFEKGEDSIQKILPGFKTGMKFEKFAALVKGQSQEQQGVMMVAYTKYLDGKGLLK</sequence>
<dbReference type="Proteomes" id="UP001259832">
    <property type="component" value="Unassembled WGS sequence"/>
</dbReference>
<feature type="compositionally biased region" description="Acidic residues" evidence="6">
    <location>
        <begin position="54"/>
        <end position="77"/>
    </location>
</feature>
<organism evidence="7 8">
    <name type="scientific">Phytophthora citrophthora</name>
    <dbReference type="NCBI Taxonomy" id="4793"/>
    <lineage>
        <taxon>Eukaryota</taxon>
        <taxon>Sar</taxon>
        <taxon>Stramenopiles</taxon>
        <taxon>Oomycota</taxon>
        <taxon>Peronosporomycetes</taxon>
        <taxon>Peronosporales</taxon>
        <taxon>Peronosporaceae</taxon>
        <taxon>Phytophthora</taxon>
    </lineage>
</organism>
<accession>A0AAD9LKC6</accession>
<gene>
    <name evidence="7" type="ORF">P3T76_008872</name>
</gene>
<proteinExistence type="inferred from homology"/>
<evidence type="ECO:0000256" key="1">
    <source>
        <dbReference type="ARBA" id="ARBA00004613"/>
    </source>
</evidence>
<evidence type="ECO:0000256" key="2">
    <source>
        <dbReference type="ARBA" id="ARBA00010400"/>
    </source>
</evidence>
<evidence type="ECO:0000256" key="5">
    <source>
        <dbReference type="RuleBase" id="RU367124"/>
    </source>
</evidence>
<evidence type="ECO:0000256" key="4">
    <source>
        <dbReference type="ARBA" id="ARBA00022729"/>
    </source>
</evidence>
<feature type="region of interest" description="Disordered" evidence="6">
    <location>
        <begin position="46"/>
        <end position="82"/>
    </location>
</feature>
<reference evidence="7" key="1">
    <citation type="submission" date="2023-08" db="EMBL/GenBank/DDBJ databases">
        <title>Reference Genome Resource for the Citrus Pathogen Phytophthora citrophthora.</title>
        <authorList>
            <person name="Moller H."/>
            <person name="Coetzee B."/>
            <person name="Rose L.J."/>
            <person name="Van Niekerk J.M."/>
        </authorList>
    </citation>
    <scope>NUCLEOTIDE SEQUENCE</scope>
    <source>
        <strain evidence="7">STE-U-9442</strain>
    </source>
</reference>
<dbReference type="InterPro" id="IPR031825">
    <property type="entry name" value="RXLR"/>
</dbReference>
<keyword evidence="8" id="KW-1185">Reference proteome</keyword>
<evidence type="ECO:0000256" key="3">
    <source>
        <dbReference type="ARBA" id="ARBA00022525"/>
    </source>
</evidence>
<comment type="subcellular location">
    <subcellularLocation>
        <location evidence="1 5">Secreted</location>
    </subcellularLocation>
</comment>
<keyword evidence="3 5" id="KW-0964">Secreted</keyword>
<dbReference type="Pfam" id="PF16810">
    <property type="entry name" value="RXLR"/>
    <property type="match status" value="1"/>
</dbReference>
<protein>
    <recommendedName>
        <fullName evidence="5">RxLR effector protein</fullName>
    </recommendedName>
</protein>